<dbReference type="Proteomes" id="UP000663825">
    <property type="component" value="Unassembled WGS sequence"/>
</dbReference>
<sequence>MTSQTTIETLSNEILLYIFSHLSWTDLLTSLWSLNIRFNSLVCSTLSVNSNLLNTGLVFTLGSSYNKLYSTLFPLILNSSCLSSCIQRIHFDERNSIVRDCVYQWLFNDKEILFPNLKSLILTQCRLKEPLIESLVYLIERQLDELILNFAIDNFMVPDCVRKDSPLVIDEKKQTSMMKQLFGLLFSGQCQLKSLQLDINNHFLNQDIHHCLTSHYDPSMDRCFTLRHLDVRMACTCLLENLIERVPNLERLSVHFQSSLDFDSLWKINPDILEQSNENWFNKIPKLRCFSLNISVDNNREFTYLKWLLNNVDYVEKLEIHLKNYERQKTESSNIWKSFIDANFVRQYCLPDKIINLIDFNFYICSQYELSTDDIETTINSFNNHPFFLDHQWTNVKCLYDPIISFQHLFSDFRNSSKFSRHPYKYQNILKWLPTSLGPDQLYPSLSFILQQFQQVNSNVTSMKIYSGEDDDFDQADSMMALQILFTIKQNQTMNLSIRNVTKIQFGTCLDQIIAGTDTSIRRNKISIQVLAHLISMTVQLKYLVVQHFKWLLYAAQYASEELGANTLSTVRYVEFSLPSCHNSSQREILMCKQLVPFLKQYMPYLQTLHIWRPDDFPWTSIRPDYGKKKDDSGRFTYRWLKSLRTSESISRHTTVFKQDLCQLVKNLKELTFLDIHGEIDHEKVESYRLMAQRRFPNSRIDFDLSRFRLWL</sequence>
<name>A0A818BXW8_9BILA</name>
<gene>
    <name evidence="1" type="ORF">TIS948_LOCUS29446</name>
</gene>
<accession>A0A818BXW8</accession>
<protein>
    <recommendedName>
        <fullName evidence="3">F-box domain-containing protein</fullName>
    </recommendedName>
</protein>
<proteinExistence type="predicted"/>
<evidence type="ECO:0000313" key="2">
    <source>
        <dbReference type="Proteomes" id="UP000663825"/>
    </source>
</evidence>
<evidence type="ECO:0008006" key="3">
    <source>
        <dbReference type="Google" id="ProtNLM"/>
    </source>
</evidence>
<dbReference type="OrthoDB" id="10334140at2759"/>
<organism evidence="1 2">
    <name type="scientific">Rotaria socialis</name>
    <dbReference type="NCBI Taxonomy" id="392032"/>
    <lineage>
        <taxon>Eukaryota</taxon>
        <taxon>Metazoa</taxon>
        <taxon>Spiralia</taxon>
        <taxon>Gnathifera</taxon>
        <taxon>Rotifera</taxon>
        <taxon>Eurotatoria</taxon>
        <taxon>Bdelloidea</taxon>
        <taxon>Philodinida</taxon>
        <taxon>Philodinidae</taxon>
        <taxon>Rotaria</taxon>
    </lineage>
</organism>
<reference evidence="1" key="1">
    <citation type="submission" date="2021-02" db="EMBL/GenBank/DDBJ databases">
        <authorList>
            <person name="Nowell W R."/>
        </authorList>
    </citation>
    <scope>NUCLEOTIDE SEQUENCE</scope>
</reference>
<comment type="caution">
    <text evidence="1">The sequence shown here is derived from an EMBL/GenBank/DDBJ whole genome shotgun (WGS) entry which is preliminary data.</text>
</comment>
<dbReference type="EMBL" id="CAJNXB010005347">
    <property type="protein sequence ID" value="CAF3420729.1"/>
    <property type="molecule type" value="Genomic_DNA"/>
</dbReference>
<evidence type="ECO:0000313" key="1">
    <source>
        <dbReference type="EMBL" id="CAF3420729.1"/>
    </source>
</evidence>
<dbReference type="AlphaFoldDB" id="A0A818BXW8"/>